<comment type="caution">
    <text evidence="1">The sequence shown here is derived from an EMBL/GenBank/DDBJ whole genome shotgun (WGS) entry which is preliminary data.</text>
</comment>
<sequence length="341" mass="38093">MTSYRGNLPRYRPGTDHVESWFVRANDAASARSIWLKATVLTRRDGTSLVQAWCSTFDDDRTQAFCTEVPLADATFSANELGTFIDLGVLWLDLGPDQIRTGGALEHDGSRVDWDLTLVRTPGPLGRPLSLLPSDRLVEGRLPSNKLLTPFPSGTCAGRMSLDGVSWDLDGWSGMQGHNWGVAHSPEYAWGQCLFLEDGTAVGMVEAASGRTEIGRRRSPLVSMLVVRHRDQEYRFDRLIDLWRQRPEIVFPQWTLAMRGPHGRAELRMTGRPSRMVCLDYSNPARPTSYCLNSKTAEVELHVEPTREPAFTLRSEHGGALEFLSDQPEPSVTTLSHQEQS</sequence>
<name>A0A5B1L6Y9_9ACTN</name>
<evidence type="ECO:0000313" key="1">
    <source>
        <dbReference type="EMBL" id="KAA1415437.1"/>
    </source>
</evidence>
<dbReference type="Proteomes" id="UP000325003">
    <property type="component" value="Unassembled WGS sequence"/>
</dbReference>
<proteinExistence type="predicted"/>
<reference evidence="1 2" key="1">
    <citation type="submission" date="2019-09" db="EMBL/GenBank/DDBJ databases">
        <title>Nocardioides panacisoli sp. nov., isolated from the soil of a ginseng field.</title>
        <authorList>
            <person name="Cho C."/>
        </authorList>
    </citation>
    <scope>NUCLEOTIDE SEQUENCE [LARGE SCALE GENOMIC DNA]</scope>
    <source>
        <strain evidence="1 2">BN130099</strain>
    </source>
</reference>
<accession>A0A5B1L6Y9</accession>
<keyword evidence="2" id="KW-1185">Reference proteome</keyword>
<evidence type="ECO:0000313" key="2">
    <source>
        <dbReference type="Proteomes" id="UP000325003"/>
    </source>
</evidence>
<reference evidence="1 2" key="2">
    <citation type="submission" date="2019-09" db="EMBL/GenBank/DDBJ databases">
        <authorList>
            <person name="Jin C."/>
        </authorList>
    </citation>
    <scope>NUCLEOTIDE SEQUENCE [LARGE SCALE GENOMIC DNA]</scope>
    <source>
        <strain evidence="1 2">BN130099</strain>
    </source>
</reference>
<dbReference type="EMBL" id="VUJV01000009">
    <property type="protein sequence ID" value="KAA1415437.1"/>
    <property type="molecule type" value="Genomic_DNA"/>
</dbReference>
<protein>
    <submittedName>
        <fullName evidence="1">Uncharacterized protein</fullName>
    </submittedName>
</protein>
<dbReference type="AlphaFoldDB" id="A0A5B1L6Y9"/>
<organism evidence="1 2">
    <name type="scientific">Nocardioides humilatus</name>
    <dbReference type="NCBI Taxonomy" id="2607660"/>
    <lineage>
        <taxon>Bacteria</taxon>
        <taxon>Bacillati</taxon>
        <taxon>Actinomycetota</taxon>
        <taxon>Actinomycetes</taxon>
        <taxon>Propionibacteriales</taxon>
        <taxon>Nocardioidaceae</taxon>
        <taxon>Nocardioides</taxon>
    </lineage>
</organism>
<gene>
    <name evidence="1" type="ORF">F0U44_20825</name>
</gene>
<dbReference type="RefSeq" id="WP_149730311.1">
    <property type="nucleotide sequence ID" value="NZ_VUJV01000009.1"/>
</dbReference>